<proteinExistence type="predicted"/>
<protein>
    <recommendedName>
        <fullName evidence="4">SH3 domain-containing protein</fullName>
    </recommendedName>
</protein>
<dbReference type="AlphaFoldDB" id="A0A6I6MZN1"/>
<keyword evidence="3" id="KW-1185">Reference proteome</keyword>
<sequence>MKLKSLGSALTTVALVGTALTGVVATAGTAAAANPPQNRCKPIVNVPAKETVNVRTSPRTTATAVGIWARGKKGAPCDDGKACKGGSYKACGKSTSNTWLYGGDKKTGWVPATCIKWS</sequence>
<evidence type="ECO:0008006" key="4">
    <source>
        <dbReference type="Google" id="ProtNLM"/>
    </source>
</evidence>
<evidence type="ECO:0000313" key="3">
    <source>
        <dbReference type="Proteomes" id="UP000436138"/>
    </source>
</evidence>
<dbReference type="RefSeq" id="WP_158923800.1">
    <property type="nucleotide sequence ID" value="NZ_CP047020.1"/>
</dbReference>
<evidence type="ECO:0000313" key="2">
    <source>
        <dbReference type="EMBL" id="QHA06318.1"/>
    </source>
</evidence>
<dbReference type="KEGG" id="sbro:GQF42_26260"/>
<keyword evidence="1" id="KW-0732">Signal</keyword>
<dbReference type="EMBL" id="CP047020">
    <property type="protein sequence ID" value="QHA06318.1"/>
    <property type="molecule type" value="Genomic_DNA"/>
</dbReference>
<name>A0A6I6MZN1_9ACTN</name>
<organism evidence="2 3">
    <name type="scientific">Streptomyces broussonetiae</name>
    <dbReference type="NCBI Taxonomy" id="2686304"/>
    <lineage>
        <taxon>Bacteria</taxon>
        <taxon>Bacillati</taxon>
        <taxon>Actinomycetota</taxon>
        <taxon>Actinomycetes</taxon>
        <taxon>Kitasatosporales</taxon>
        <taxon>Streptomycetaceae</taxon>
        <taxon>Streptomyces</taxon>
    </lineage>
</organism>
<gene>
    <name evidence="2" type="ORF">GQF42_26260</name>
</gene>
<feature type="chain" id="PRO_5026174559" description="SH3 domain-containing protein" evidence="1">
    <location>
        <begin position="33"/>
        <end position="118"/>
    </location>
</feature>
<accession>A0A6I6MZN1</accession>
<reference evidence="2 3" key="1">
    <citation type="submission" date="2019-12" db="EMBL/GenBank/DDBJ databases">
        <title>Streptomyces sp. strain T44 isolated from rhizosphere soil of Broussonetia papyrifera.</title>
        <authorList>
            <person name="Mo P."/>
        </authorList>
    </citation>
    <scope>NUCLEOTIDE SEQUENCE [LARGE SCALE GENOMIC DNA]</scope>
    <source>
        <strain evidence="2 3">T44</strain>
    </source>
</reference>
<dbReference type="Proteomes" id="UP000436138">
    <property type="component" value="Chromosome"/>
</dbReference>
<feature type="signal peptide" evidence="1">
    <location>
        <begin position="1"/>
        <end position="32"/>
    </location>
</feature>
<evidence type="ECO:0000256" key="1">
    <source>
        <dbReference type="SAM" id="SignalP"/>
    </source>
</evidence>